<evidence type="ECO:0000313" key="1">
    <source>
        <dbReference type="EMBL" id="KAI4340684.1"/>
    </source>
</evidence>
<comment type="caution">
    <text evidence="1">The sequence shown here is derived from an EMBL/GenBank/DDBJ whole genome shotgun (WGS) entry which is preliminary data.</text>
</comment>
<accession>A0ACB9NYN6</accession>
<proteinExistence type="predicted"/>
<evidence type="ECO:0000313" key="2">
    <source>
        <dbReference type="Proteomes" id="UP001057402"/>
    </source>
</evidence>
<organism evidence="1 2">
    <name type="scientific">Melastoma candidum</name>
    <dbReference type="NCBI Taxonomy" id="119954"/>
    <lineage>
        <taxon>Eukaryota</taxon>
        <taxon>Viridiplantae</taxon>
        <taxon>Streptophyta</taxon>
        <taxon>Embryophyta</taxon>
        <taxon>Tracheophyta</taxon>
        <taxon>Spermatophyta</taxon>
        <taxon>Magnoliopsida</taxon>
        <taxon>eudicotyledons</taxon>
        <taxon>Gunneridae</taxon>
        <taxon>Pentapetalae</taxon>
        <taxon>rosids</taxon>
        <taxon>malvids</taxon>
        <taxon>Myrtales</taxon>
        <taxon>Melastomataceae</taxon>
        <taxon>Melastomatoideae</taxon>
        <taxon>Melastomateae</taxon>
        <taxon>Melastoma</taxon>
    </lineage>
</organism>
<reference evidence="2" key="1">
    <citation type="journal article" date="2023" name="Front. Plant Sci.">
        <title>Chromosomal-level genome assembly of Melastoma candidum provides insights into trichome evolution.</title>
        <authorList>
            <person name="Zhong Y."/>
            <person name="Wu W."/>
            <person name="Sun C."/>
            <person name="Zou P."/>
            <person name="Liu Y."/>
            <person name="Dai S."/>
            <person name="Zhou R."/>
        </authorList>
    </citation>
    <scope>NUCLEOTIDE SEQUENCE [LARGE SCALE GENOMIC DNA]</scope>
</reference>
<protein>
    <submittedName>
        <fullName evidence="1">Uncharacterized protein</fullName>
    </submittedName>
</protein>
<sequence length="415" mass="47879">MDNSLLYHHHHPHLRPSLPANAHSPMAFDLPSSYSIKARRPGDIPRTLLYLLAGSTLGFIFGISSPRFIVNKVELSRSLFPIPIPDDGLKTLNITRPPQSGPPLHQLTNLSRISSETIPKGAERLPTGILASKSDLYLRRLWGEPAKDLAIEQRYLVAFTVGYHQRHNIDAALKKFSNNFTVVLFHYDGRTTEWDEFEWSRRAIHISVPKQTKWWYAKRFLHPDIVAPYDYIFMWDEDIGVEHFDAEKYIELVRKHELEISQPAIEINNRVVWPITIKREDSEVHREANEKPCADPLQPPCAGFVEIMAPVFTRSAWRCVWHMIQNDLVHGWGLDFSLRKCVAVPHKQIGVVDAQWIVHQHLPTLQSQGMAHNGQPAWKGVYDRCMKEWKIFNNRMEKAEDLWSSKNRGSQLNSS</sequence>
<keyword evidence="2" id="KW-1185">Reference proteome</keyword>
<dbReference type="Proteomes" id="UP001057402">
    <property type="component" value="Chromosome 7"/>
</dbReference>
<dbReference type="EMBL" id="CM042886">
    <property type="protein sequence ID" value="KAI4340684.1"/>
    <property type="molecule type" value="Genomic_DNA"/>
</dbReference>
<gene>
    <name evidence="1" type="ORF">MLD38_025494</name>
</gene>
<name>A0ACB9NYN6_9MYRT</name>